<accession>A0A223KY33</accession>
<dbReference type="EMBL" id="CP018866">
    <property type="protein sequence ID" value="AST94426.1"/>
    <property type="molecule type" value="Genomic_DNA"/>
</dbReference>
<organism evidence="1 2">
    <name type="scientific">Sutcliffiella cohnii</name>
    <dbReference type="NCBI Taxonomy" id="33932"/>
    <lineage>
        <taxon>Bacteria</taxon>
        <taxon>Bacillati</taxon>
        <taxon>Bacillota</taxon>
        <taxon>Bacilli</taxon>
        <taxon>Bacillales</taxon>
        <taxon>Bacillaceae</taxon>
        <taxon>Sutcliffiella</taxon>
    </lineage>
</organism>
<proteinExistence type="predicted"/>
<dbReference type="AlphaFoldDB" id="A0A223KY33"/>
<evidence type="ECO:0000313" key="1">
    <source>
        <dbReference type="EMBL" id="AST94426.1"/>
    </source>
</evidence>
<dbReference type="SUPFAM" id="SSF110849">
    <property type="entry name" value="ParB/Sulfiredoxin"/>
    <property type="match status" value="1"/>
</dbReference>
<keyword evidence="2" id="KW-1185">Reference proteome</keyword>
<gene>
    <name evidence="1" type="ORF">BC6307_19045</name>
</gene>
<evidence type="ECO:0000313" key="2">
    <source>
        <dbReference type="Proteomes" id="UP000215224"/>
    </source>
</evidence>
<dbReference type="KEGG" id="bcoh:BC6307_19045"/>
<dbReference type="InterPro" id="IPR036086">
    <property type="entry name" value="ParB/Sulfiredoxin_sf"/>
</dbReference>
<evidence type="ECO:0008006" key="3">
    <source>
        <dbReference type="Google" id="ProtNLM"/>
    </source>
</evidence>
<name>A0A223KY33_9BACI</name>
<sequence>MDLKNIKPSQLYINQAKLEDLRENYNPLEDTNNHPLPIKQFGKDVFFTDGHTRALLYFKAGMKEIPVYWDEDVLDMNLYSVCLEWCREKKINYIGDLETRVLPKERYNELWIKRCEDLARRIT</sequence>
<protein>
    <recommendedName>
        <fullName evidence="3">Histone acetyltransferase</fullName>
    </recommendedName>
</protein>
<dbReference type="Proteomes" id="UP000215224">
    <property type="component" value="Chromosome"/>
</dbReference>
<reference evidence="1 2" key="1">
    <citation type="submission" date="2016-12" db="EMBL/GenBank/DDBJ databases">
        <title>The whole genome sequencing and assembly of Bacillus cohnii DSM 6307T strain.</title>
        <authorList>
            <person name="Lee Y.-J."/>
            <person name="Yi H."/>
            <person name="Bahn Y.-S."/>
            <person name="Kim J.F."/>
            <person name="Lee D.-W."/>
        </authorList>
    </citation>
    <scope>NUCLEOTIDE SEQUENCE [LARGE SCALE GENOMIC DNA]</scope>
    <source>
        <strain evidence="1 2">DSM 6307</strain>
    </source>
</reference>